<dbReference type="RefSeq" id="WP_317958305.1">
    <property type="nucleotide sequence ID" value="NZ_BSKO01000001.1"/>
</dbReference>
<dbReference type="Gene3D" id="3.90.1300.10">
    <property type="entry name" value="Amidase signature (AS) domain"/>
    <property type="match status" value="1"/>
</dbReference>
<dbReference type="InterPro" id="IPR000120">
    <property type="entry name" value="Amidase"/>
</dbReference>
<sequence length="444" mass="49447">MGFSIEELLEGYKRRTYSPIEITNNYLKRIKEMDTTLHSYITLMEERALEQAEKVEATWKNREKMNLYGIPTSFKDAIDIAGFPTTNGSKIDKKNIAKNNAEVVNVLEVSGCITLGKNNMSEYAADVTSKNEHFGNVLNPLNKNRTAGGSSSGSAVSVAAELSIGSIGTDTSGSVRVPAACCGVVGVKPTTGLIGMKGVMPLSWTLDHIGVIANNIDDTKYLMEALTGTKYGKFDDKNGLNDVKIGLPNVYFNEFNDNTTNLMMEMVINHLVKLGAQLKNVDVSFLNNDSLKLSRTIGTSEITVGHNEKYTLHKQSYNEGLVQTFKKGNNILAFEYLNALKTREEWKFKMDSLLKEVDIMITPTMPILPPYIHEEQVFNGKEYEAIGDYMVRNTSPFNFTGHPALTMPSGMKEDGVSLGFQMITSYYREDLLFKTGKIYEQFIK</sequence>
<dbReference type="PANTHER" id="PTHR11895:SF7">
    <property type="entry name" value="GLUTAMYL-TRNA(GLN) AMIDOTRANSFERASE SUBUNIT A, MITOCHONDRIAL"/>
    <property type="match status" value="1"/>
</dbReference>
<proteinExistence type="inferred from homology"/>
<gene>
    <name evidence="3" type="ORF">MACH08_33340</name>
</gene>
<dbReference type="PANTHER" id="PTHR11895">
    <property type="entry name" value="TRANSAMIDASE"/>
    <property type="match status" value="1"/>
</dbReference>
<name>A0ABQ5TM62_9BACI</name>
<protein>
    <submittedName>
        <fullName evidence="3">Amidase</fullName>
    </submittedName>
</protein>
<dbReference type="EMBL" id="BSKO01000001">
    <property type="protein sequence ID" value="GLO67550.1"/>
    <property type="molecule type" value="Genomic_DNA"/>
</dbReference>
<keyword evidence="4" id="KW-1185">Reference proteome</keyword>
<dbReference type="Pfam" id="PF01425">
    <property type="entry name" value="Amidase"/>
    <property type="match status" value="1"/>
</dbReference>
<evidence type="ECO:0000259" key="2">
    <source>
        <dbReference type="Pfam" id="PF01425"/>
    </source>
</evidence>
<evidence type="ECO:0000256" key="1">
    <source>
        <dbReference type="ARBA" id="ARBA00009199"/>
    </source>
</evidence>
<accession>A0ABQ5TM62</accession>
<dbReference type="InterPro" id="IPR023631">
    <property type="entry name" value="Amidase_dom"/>
</dbReference>
<evidence type="ECO:0000313" key="4">
    <source>
        <dbReference type="Proteomes" id="UP001275436"/>
    </source>
</evidence>
<reference evidence="3 4" key="1">
    <citation type="submission" date="2023-02" db="EMBL/GenBank/DDBJ databases">
        <title>Oceanobacillus kimchii IFOP_LL358 isolated form Alexandrium catenella lab strain.</title>
        <authorList>
            <person name="Gajardo G."/>
            <person name="Ueki S."/>
            <person name="Maruyama F."/>
        </authorList>
    </citation>
    <scope>NUCLEOTIDE SEQUENCE [LARGE SCALE GENOMIC DNA]</scope>
    <source>
        <strain evidence="3 4">IFOP_LL358</strain>
    </source>
</reference>
<dbReference type="InterPro" id="IPR036928">
    <property type="entry name" value="AS_sf"/>
</dbReference>
<organism evidence="3 4">
    <name type="scientific">Oceanobacillus kimchii</name>
    <dbReference type="NCBI Taxonomy" id="746691"/>
    <lineage>
        <taxon>Bacteria</taxon>
        <taxon>Bacillati</taxon>
        <taxon>Bacillota</taxon>
        <taxon>Bacilli</taxon>
        <taxon>Bacillales</taxon>
        <taxon>Bacillaceae</taxon>
        <taxon>Oceanobacillus</taxon>
    </lineage>
</organism>
<comment type="similarity">
    <text evidence="1">Belongs to the amidase family.</text>
</comment>
<evidence type="ECO:0000313" key="3">
    <source>
        <dbReference type="EMBL" id="GLO67550.1"/>
    </source>
</evidence>
<dbReference type="SUPFAM" id="SSF75304">
    <property type="entry name" value="Amidase signature (AS) enzymes"/>
    <property type="match status" value="1"/>
</dbReference>
<feature type="domain" description="Amidase" evidence="2">
    <location>
        <begin position="21"/>
        <end position="432"/>
    </location>
</feature>
<comment type="caution">
    <text evidence="3">The sequence shown here is derived from an EMBL/GenBank/DDBJ whole genome shotgun (WGS) entry which is preliminary data.</text>
</comment>
<dbReference type="Proteomes" id="UP001275436">
    <property type="component" value="Unassembled WGS sequence"/>
</dbReference>